<organism evidence="14 15">
    <name type="scientific">Mytilus coruscus</name>
    <name type="common">Sea mussel</name>
    <dbReference type="NCBI Taxonomy" id="42192"/>
    <lineage>
        <taxon>Eukaryota</taxon>
        <taxon>Metazoa</taxon>
        <taxon>Spiralia</taxon>
        <taxon>Lophotrochozoa</taxon>
        <taxon>Mollusca</taxon>
        <taxon>Bivalvia</taxon>
        <taxon>Autobranchia</taxon>
        <taxon>Pteriomorphia</taxon>
        <taxon>Mytilida</taxon>
        <taxon>Mytiloidea</taxon>
        <taxon>Mytilidae</taxon>
        <taxon>Mytilinae</taxon>
        <taxon>Mytilus</taxon>
    </lineage>
</organism>
<keyword evidence="9" id="KW-0735">Signal-anchor</keyword>
<dbReference type="Pfam" id="PF02434">
    <property type="entry name" value="Fringe"/>
    <property type="match status" value="1"/>
</dbReference>
<dbReference type="AlphaFoldDB" id="A0A6J8BY50"/>
<evidence type="ECO:0000256" key="1">
    <source>
        <dbReference type="ARBA" id="ARBA00004606"/>
    </source>
</evidence>
<keyword evidence="5 14" id="KW-0328">Glycosyltransferase</keyword>
<dbReference type="OrthoDB" id="414175at2759"/>
<evidence type="ECO:0000256" key="5">
    <source>
        <dbReference type="ARBA" id="ARBA00022676"/>
    </source>
</evidence>
<evidence type="ECO:0000256" key="2">
    <source>
        <dbReference type="ARBA" id="ARBA00004922"/>
    </source>
</evidence>
<feature type="domain" description="Fringe-like glycosyltransferase" evidence="13">
    <location>
        <begin position="108"/>
        <end position="272"/>
    </location>
</feature>
<proteinExistence type="inferred from homology"/>
<evidence type="ECO:0000256" key="8">
    <source>
        <dbReference type="ARBA" id="ARBA00022741"/>
    </source>
</evidence>
<dbReference type="InterPro" id="IPR026050">
    <property type="entry name" value="C1GALT1/C1GALT1_chp1"/>
</dbReference>
<name>A0A6J8BY50_MYTCO</name>
<sequence length="927" mass="106397">MLANMRYRGRLCLKYHRPFWKLYLKYRGRLCMKYHRPFWKLYLKYLCAACVISFISMFCVTLSEDLVDWFSSFHTKIDVNRIVQEFQKDKTIYENTTGADEMFKKIRILCLVITTSGHLNKQIPVVNATWGTRCNKILYVMCTDKKQPDILNSCDVKESKSHLTRKVRFMLRYVYLHYLNDYDWILKADDDTYVIMENLRFLLSFHNRDLPGYLGYHFNMHLKQGYMSGGAGYVISRSGLKKVIEGAFKENGCPPDGKDEDLDIGKCLQMAGVPPLVSYDKYGRETFHTDKVWQHFYGTVPQYLKKYSWNGLNDGGGCCSQFSVTLHHVNPYSVLFYREEVVVASFLLHYTMLINTLFYFTGGGCCSQFSVTFHHVNPQSMLFYREEVVVASFLLHSTVLIHCLCYIYREEVAVASFMFHSTMLIHSRCFLKGGVTCVYWSGNSTRVMAKAMAISKKMISPYPTLTEIEHTRNVFVTRFVARFVQKHGKYTKLLQENGASLPEAFNNCSVNFCATFEDEVEMIVSEKRNKIKNACRMKGAYSIKGLFRQIYQIVRRARASRIESKLLDIPNHDLMETLRDIASELGYAFEYQISMLKSEAEVRLLADHAVSCTMNYLKQSDATLNRCHILEAVTDVPPKKSLSRAEKVLTRIQKTDNMKGSKTQKWRLSEILKQPGLRIPDTDGIGYNFLGCFTPYGSLCRPDKYGFRGPLHVWEEKTSSYALLYNDQVSCNSVHRREIQRDITDIHQNYQPIQLCSHVCVSNKISKDNIECKRDSTCTANKQNITESPDCSHVYGSTCVDIKDITLNQDSEYIPSEQASTVNCHSSNDDTNNVSLADTANSVSSIDDTADKVITEIHRNTSTPKLIRSDIYNDNVVISSNNGVSNESKIFVESNHSSYQRLTGTNNDVENCNIVNNSDEQKSPLKI</sequence>
<evidence type="ECO:0000256" key="3">
    <source>
        <dbReference type="ARBA" id="ARBA00006462"/>
    </source>
</evidence>
<dbReference type="Proteomes" id="UP000507470">
    <property type="component" value="Unassembled WGS sequence"/>
</dbReference>
<comment type="subcellular location">
    <subcellularLocation>
        <location evidence="1">Membrane</location>
        <topology evidence="1">Single-pass type II membrane protein</topology>
    </subcellularLocation>
</comment>
<evidence type="ECO:0000259" key="13">
    <source>
        <dbReference type="Pfam" id="PF02434"/>
    </source>
</evidence>
<evidence type="ECO:0000256" key="10">
    <source>
        <dbReference type="ARBA" id="ARBA00022989"/>
    </source>
</evidence>
<evidence type="ECO:0000256" key="7">
    <source>
        <dbReference type="ARBA" id="ARBA00022692"/>
    </source>
</evidence>
<comment type="similarity">
    <text evidence="3">Belongs to the glycosyltransferase 31 family. Beta3-Gal-T subfamily.</text>
</comment>
<dbReference type="UniPathway" id="UPA00378"/>
<keyword evidence="6 14" id="KW-0808">Transferase</keyword>
<comment type="pathway">
    <text evidence="2">Protein modification; protein glycosylation.</text>
</comment>
<reference evidence="14 15" key="1">
    <citation type="submission" date="2020-06" db="EMBL/GenBank/DDBJ databases">
        <authorList>
            <person name="Li R."/>
            <person name="Bekaert M."/>
        </authorList>
    </citation>
    <scope>NUCLEOTIDE SEQUENCE [LARGE SCALE GENOMIC DNA]</scope>
    <source>
        <strain evidence="15">wild</strain>
    </source>
</reference>
<dbReference type="GO" id="GO:0016263">
    <property type="term" value="F:glycoprotein-N-acetylgalactosamine 3-beta-galactosyltransferase activity"/>
    <property type="evidence" value="ECO:0007669"/>
    <property type="project" value="UniProtKB-EC"/>
</dbReference>
<feature type="transmembrane region" description="Helical" evidence="12">
    <location>
        <begin position="42"/>
        <end position="63"/>
    </location>
</feature>
<evidence type="ECO:0000256" key="11">
    <source>
        <dbReference type="ARBA" id="ARBA00023136"/>
    </source>
</evidence>
<evidence type="ECO:0000313" key="14">
    <source>
        <dbReference type="EMBL" id="CAC5388612.1"/>
    </source>
</evidence>
<dbReference type="EC" id="2.4.1.122" evidence="4"/>
<gene>
    <name evidence="14" type="ORF">MCOR_23866</name>
</gene>
<keyword evidence="10 12" id="KW-1133">Transmembrane helix</keyword>
<evidence type="ECO:0000256" key="6">
    <source>
        <dbReference type="ARBA" id="ARBA00022679"/>
    </source>
</evidence>
<keyword evidence="15" id="KW-1185">Reference proteome</keyword>
<dbReference type="EMBL" id="CACVKT020004198">
    <property type="protein sequence ID" value="CAC5388612.1"/>
    <property type="molecule type" value="Genomic_DNA"/>
</dbReference>
<dbReference type="InterPro" id="IPR003378">
    <property type="entry name" value="Fringe-like_glycosylTrfase"/>
</dbReference>
<keyword evidence="7 12" id="KW-0812">Transmembrane</keyword>
<dbReference type="GO" id="GO:0016020">
    <property type="term" value="C:membrane"/>
    <property type="evidence" value="ECO:0007669"/>
    <property type="project" value="UniProtKB-SubCell"/>
</dbReference>
<keyword evidence="11 12" id="KW-0472">Membrane</keyword>
<evidence type="ECO:0000256" key="4">
    <source>
        <dbReference type="ARBA" id="ARBA00012557"/>
    </source>
</evidence>
<dbReference type="GO" id="GO:0000166">
    <property type="term" value="F:nucleotide binding"/>
    <property type="evidence" value="ECO:0007669"/>
    <property type="project" value="UniProtKB-KW"/>
</dbReference>
<evidence type="ECO:0000256" key="12">
    <source>
        <dbReference type="SAM" id="Phobius"/>
    </source>
</evidence>
<evidence type="ECO:0000256" key="9">
    <source>
        <dbReference type="ARBA" id="ARBA00022968"/>
    </source>
</evidence>
<dbReference type="PANTHER" id="PTHR23033:SF49">
    <property type="entry name" value="PUTATIVE-RELATED"/>
    <property type="match status" value="1"/>
</dbReference>
<dbReference type="PANTHER" id="PTHR23033">
    <property type="entry name" value="BETA1,3-GALACTOSYLTRANSFERASE"/>
    <property type="match status" value="1"/>
</dbReference>
<dbReference type="Gene3D" id="3.90.550.50">
    <property type="match status" value="1"/>
</dbReference>
<accession>A0A6J8BY50</accession>
<keyword evidence="8" id="KW-0547">Nucleotide-binding</keyword>
<evidence type="ECO:0000313" key="15">
    <source>
        <dbReference type="Proteomes" id="UP000507470"/>
    </source>
</evidence>
<protein>
    <recommendedName>
        <fullName evidence="4">N-acetylgalactosaminide beta-1,3-galactosyltransferase</fullName>
        <ecNumber evidence="4">2.4.1.122</ecNumber>
    </recommendedName>
</protein>